<dbReference type="EMBL" id="RAQU01000036">
    <property type="protein sequence ID" value="RKK04668.1"/>
    <property type="molecule type" value="Genomic_DNA"/>
</dbReference>
<evidence type="ECO:0000256" key="1">
    <source>
        <dbReference type="ARBA" id="ARBA00001974"/>
    </source>
</evidence>
<evidence type="ECO:0000313" key="10">
    <source>
        <dbReference type="Proteomes" id="UP000278036"/>
    </source>
</evidence>
<evidence type="ECO:0000313" key="8">
    <source>
        <dbReference type="EMBL" id="RMI17329.1"/>
    </source>
</evidence>
<comment type="similarity">
    <text evidence="6">Belongs to the methylenetetrahydrofolate reductase family.</text>
</comment>
<keyword evidence="9" id="KW-1185">Reference proteome</keyword>
<dbReference type="Proteomes" id="UP000278036">
    <property type="component" value="Unassembled WGS sequence"/>
</dbReference>
<proteinExistence type="inferred from homology"/>
<dbReference type="InterPro" id="IPR029041">
    <property type="entry name" value="FAD-linked_oxidoreductase-like"/>
</dbReference>
<evidence type="ECO:0000256" key="4">
    <source>
        <dbReference type="ARBA" id="ARBA00022827"/>
    </source>
</evidence>
<dbReference type="Pfam" id="PF02219">
    <property type="entry name" value="MTHFR"/>
    <property type="match status" value="1"/>
</dbReference>
<keyword evidence="4 6" id="KW-0274">FAD</keyword>
<dbReference type="UniPathway" id="UPA00193"/>
<name>A0A3A9JV52_9PROT</name>
<comment type="pathway">
    <text evidence="2 6">One-carbon metabolism; tetrahydrofolate interconversion.</text>
</comment>
<evidence type="ECO:0000313" key="9">
    <source>
        <dbReference type="Proteomes" id="UP000274097"/>
    </source>
</evidence>
<protein>
    <recommendedName>
        <fullName evidence="6">Methylenetetrahydrofolate reductase</fullName>
    </recommendedName>
</protein>
<dbReference type="SUPFAM" id="SSF51730">
    <property type="entry name" value="FAD-linked oxidoreductase"/>
    <property type="match status" value="1"/>
</dbReference>
<accession>A0A3A9JV52</accession>
<sequence length="247" mass="27675">MRISVELIPRGEAELLTDAAMVRSVMPQVNAFNIPDLMRFPTRSWDACKLTSGILPASIPHIRAIDIPPGEELPIADAIEAAGLREVLVVRGDPPHDMGHRTYPNSSEDIIRRFKRHSPNLRVYAAFDPYRAGFRDEMTAVHRKLEAGADGFFTQPLFDLRLLEICAEMLHGQDVFWGVAPVLGQKSQAYWETTNRVIFPAGFVPTLDWNRDFATKAVRAIQGFGGNVYFMPIRVNLAAYLTDLLPS</sequence>
<keyword evidence="5 6" id="KW-0560">Oxidoreductase</keyword>
<organism evidence="7 10">
    <name type="scientific">Teichococcus wenyumeiae</name>
    <dbReference type="NCBI Taxonomy" id="2478470"/>
    <lineage>
        <taxon>Bacteria</taxon>
        <taxon>Pseudomonadati</taxon>
        <taxon>Pseudomonadota</taxon>
        <taxon>Alphaproteobacteria</taxon>
        <taxon>Acetobacterales</taxon>
        <taxon>Roseomonadaceae</taxon>
        <taxon>Roseomonas</taxon>
    </lineage>
</organism>
<evidence type="ECO:0000256" key="3">
    <source>
        <dbReference type="ARBA" id="ARBA00022630"/>
    </source>
</evidence>
<evidence type="ECO:0000313" key="7">
    <source>
        <dbReference type="EMBL" id="RKK04668.1"/>
    </source>
</evidence>
<keyword evidence="3 6" id="KW-0285">Flavoprotein</keyword>
<dbReference type="GO" id="GO:0004489">
    <property type="term" value="F:methylenetetrahydrofolate reductase [NAD(P)H] activity"/>
    <property type="evidence" value="ECO:0007669"/>
    <property type="project" value="InterPro"/>
</dbReference>
<dbReference type="Gene3D" id="3.20.20.220">
    <property type="match status" value="1"/>
</dbReference>
<dbReference type="GO" id="GO:0035999">
    <property type="term" value="P:tetrahydrofolate interconversion"/>
    <property type="evidence" value="ECO:0007669"/>
    <property type="project" value="UniProtKB-UniPathway"/>
</dbReference>
<evidence type="ECO:0000256" key="6">
    <source>
        <dbReference type="RuleBase" id="RU003862"/>
    </source>
</evidence>
<dbReference type="InterPro" id="IPR003171">
    <property type="entry name" value="Mehydrof_redctse-like"/>
</dbReference>
<reference evidence="7 10" key="1">
    <citation type="submission" date="2018-09" db="EMBL/GenBank/DDBJ databases">
        <title>Roseomonas sp. nov., isolated from feces of Tibetan antelopes in the Qinghai-Tibet plateau, China.</title>
        <authorList>
            <person name="Tian Z."/>
        </authorList>
    </citation>
    <scope>NUCLEOTIDE SEQUENCE [LARGE SCALE GENOMIC DNA]</scope>
    <source>
        <strain evidence="8 9">Z23</strain>
        <strain evidence="7 10">Z24</strain>
    </source>
</reference>
<dbReference type="OrthoDB" id="9803687at2"/>
<dbReference type="Proteomes" id="UP000274097">
    <property type="component" value="Unassembled WGS sequence"/>
</dbReference>
<dbReference type="GO" id="GO:0006555">
    <property type="term" value="P:methionine metabolic process"/>
    <property type="evidence" value="ECO:0007669"/>
    <property type="project" value="InterPro"/>
</dbReference>
<evidence type="ECO:0000256" key="5">
    <source>
        <dbReference type="ARBA" id="ARBA00023002"/>
    </source>
</evidence>
<dbReference type="EMBL" id="RFLX01000032">
    <property type="protein sequence ID" value="RMI17329.1"/>
    <property type="molecule type" value="Genomic_DNA"/>
</dbReference>
<gene>
    <name evidence="7" type="ORF">D6Z83_08145</name>
    <name evidence="8" type="ORF">EBE87_23165</name>
</gene>
<dbReference type="InParanoid" id="A0A3A9JV52"/>
<comment type="cofactor">
    <cofactor evidence="1 6">
        <name>FAD</name>
        <dbReference type="ChEBI" id="CHEBI:57692"/>
    </cofactor>
</comment>
<comment type="caution">
    <text evidence="7">The sequence shown here is derived from an EMBL/GenBank/DDBJ whole genome shotgun (WGS) entry which is preliminary data.</text>
</comment>
<dbReference type="AlphaFoldDB" id="A0A3A9JV52"/>
<evidence type="ECO:0000256" key="2">
    <source>
        <dbReference type="ARBA" id="ARBA00004777"/>
    </source>
</evidence>